<keyword evidence="4" id="KW-0694">RNA-binding</keyword>
<keyword evidence="9" id="KW-1185">Reference proteome</keyword>
<proteinExistence type="inferred from homology"/>
<sequence>MCAATTKSSRWASPHHTVTQFPITNADGTILPVAIQANMTAEQLDAYVTHFRIREITHQLTLPDVLVTRTAEPGWRREHSPAPEYDTAGRRTNTRLQRRRRALEAERHRCIEEAVARIPSYQLPHDYRRPSGFADRIYIPQADFPAVNFIGQILGPRGATLKAMQERAGVNLAIRGKGSVKEGRGRSKLRGGASDDSSQPLHVLVTAITQRKVDEGKRLIQEVITNAVSTPEWLNEHKKQQLRDLAMANGTFRDDEGRADARAQDQVSLNPTRSLMRVESSLDAEFEGEYARLMEDILGPREGYTDTQERSMVTLPPWRVDRLRAKTT</sequence>
<evidence type="ECO:0000256" key="2">
    <source>
        <dbReference type="ARBA" id="ARBA00022771"/>
    </source>
</evidence>
<evidence type="ECO:0000256" key="1">
    <source>
        <dbReference type="ARBA" id="ARBA00022723"/>
    </source>
</evidence>
<evidence type="ECO:0000256" key="5">
    <source>
        <dbReference type="RuleBase" id="RU367126"/>
    </source>
</evidence>
<dbReference type="Pfam" id="PF16275">
    <property type="entry name" value="SF1-HH"/>
    <property type="match status" value="1"/>
</dbReference>
<reference evidence="8 9" key="1">
    <citation type="submission" date="2018-10" db="EMBL/GenBank/DDBJ databases">
        <title>Genome sequence of Verticillium nonalfalfae VnAa140.</title>
        <authorList>
            <person name="Stajich J.E."/>
            <person name="Kasson M.T."/>
        </authorList>
    </citation>
    <scope>NUCLEOTIDE SEQUENCE [LARGE SCALE GENOMIC DNA]</scope>
    <source>
        <strain evidence="8 9">VnAa140</strain>
    </source>
</reference>
<evidence type="ECO:0000256" key="3">
    <source>
        <dbReference type="ARBA" id="ARBA00022833"/>
    </source>
</evidence>
<dbReference type="PANTHER" id="PTHR11208:SF45">
    <property type="entry name" value="SPLICING FACTOR 1"/>
    <property type="match status" value="1"/>
</dbReference>
<dbReference type="GeneID" id="39611494"/>
<dbReference type="RefSeq" id="XP_028494184.1">
    <property type="nucleotide sequence ID" value="XM_028641909.1"/>
</dbReference>
<dbReference type="EMBL" id="RBVV01000065">
    <property type="protein sequence ID" value="RNJ56026.1"/>
    <property type="molecule type" value="Genomic_DNA"/>
</dbReference>
<dbReference type="InterPro" id="IPR032570">
    <property type="entry name" value="SF1-HH"/>
</dbReference>
<evidence type="ECO:0000256" key="4">
    <source>
        <dbReference type="ARBA" id="ARBA00022884"/>
    </source>
</evidence>
<keyword evidence="1 5" id="KW-0479">Metal-binding</keyword>
<dbReference type="Gene3D" id="6.10.140.1790">
    <property type="match status" value="1"/>
</dbReference>
<accession>A0A3M9Y8C4</accession>
<keyword evidence="5" id="KW-0507">mRNA processing</keyword>
<dbReference type="GO" id="GO:0045131">
    <property type="term" value="F:pre-mRNA branch point binding"/>
    <property type="evidence" value="ECO:0007669"/>
    <property type="project" value="UniProtKB-UniRule"/>
</dbReference>
<evidence type="ECO:0000313" key="8">
    <source>
        <dbReference type="EMBL" id="RNJ56026.1"/>
    </source>
</evidence>
<dbReference type="GO" id="GO:0048024">
    <property type="term" value="P:regulation of mRNA splicing, via spliceosome"/>
    <property type="evidence" value="ECO:0007669"/>
    <property type="project" value="TreeGrafter"/>
</dbReference>
<comment type="subcellular location">
    <subcellularLocation>
        <location evidence="5">Nucleus</location>
    </subcellularLocation>
</comment>
<organism evidence="8 9">
    <name type="scientific">Verticillium nonalfalfae</name>
    <dbReference type="NCBI Taxonomy" id="1051616"/>
    <lineage>
        <taxon>Eukaryota</taxon>
        <taxon>Fungi</taxon>
        <taxon>Dikarya</taxon>
        <taxon>Ascomycota</taxon>
        <taxon>Pezizomycotina</taxon>
        <taxon>Sordariomycetes</taxon>
        <taxon>Hypocreomycetidae</taxon>
        <taxon>Glomerellales</taxon>
        <taxon>Plectosphaerellaceae</taxon>
        <taxon>Verticillium</taxon>
    </lineage>
</organism>
<keyword evidence="3 5" id="KW-0862">Zinc</keyword>
<dbReference type="GO" id="GO:0000398">
    <property type="term" value="P:mRNA splicing, via spliceosome"/>
    <property type="evidence" value="ECO:0007669"/>
    <property type="project" value="UniProtKB-UniRule"/>
</dbReference>
<comment type="similarity">
    <text evidence="5">Belongs to the BBP/SF1 family.</text>
</comment>
<keyword evidence="2 5" id="KW-0863">Zinc-finger</keyword>
<feature type="region of interest" description="Disordered" evidence="6">
    <location>
        <begin position="178"/>
        <end position="198"/>
    </location>
</feature>
<dbReference type="InterPro" id="IPR036612">
    <property type="entry name" value="KH_dom_type_1_sf"/>
</dbReference>
<dbReference type="InterPro" id="IPR047086">
    <property type="entry name" value="SF1-HH_sf"/>
</dbReference>
<keyword evidence="5" id="KW-0539">Nucleus</keyword>
<keyword evidence="5" id="KW-0508">mRNA splicing</keyword>
<keyword evidence="5" id="KW-0747">Spliceosome</keyword>
<dbReference type="SUPFAM" id="SSF54791">
    <property type="entry name" value="Eukaryotic type KH-domain (KH-domain type I)"/>
    <property type="match status" value="1"/>
</dbReference>
<feature type="domain" description="K Homology" evidence="7">
    <location>
        <begin position="131"/>
        <end position="225"/>
    </location>
</feature>
<dbReference type="InterPro" id="IPR045071">
    <property type="entry name" value="BBP-like"/>
</dbReference>
<dbReference type="STRING" id="1051616.A0A3M9Y8C4"/>
<dbReference type="Proteomes" id="UP000267145">
    <property type="component" value="Unassembled WGS sequence"/>
</dbReference>
<evidence type="ECO:0000259" key="7">
    <source>
        <dbReference type="SMART" id="SM00322"/>
    </source>
</evidence>
<comment type="function">
    <text evidence="5">Necessary for the splicing of pre-mRNA. Has a role in the recognition of the branch site (5'-UACUAAC-3'), the pyrimidine tract and the 3'-splice site at the 3'-end of introns.</text>
</comment>
<dbReference type="InterPro" id="IPR004087">
    <property type="entry name" value="KH_dom"/>
</dbReference>
<evidence type="ECO:0000313" key="9">
    <source>
        <dbReference type="Proteomes" id="UP000267145"/>
    </source>
</evidence>
<dbReference type="Pfam" id="PF22675">
    <property type="entry name" value="KH-I_KHDC4-BBP"/>
    <property type="match status" value="1"/>
</dbReference>
<name>A0A3M9Y8C4_9PEZI</name>
<dbReference type="GO" id="GO:0008270">
    <property type="term" value="F:zinc ion binding"/>
    <property type="evidence" value="ECO:0007669"/>
    <property type="project" value="UniProtKB-UniRule"/>
</dbReference>
<dbReference type="PANTHER" id="PTHR11208">
    <property type="entry name" value="RNA-BINDING PROTEIN RELATED"/>
    <property type="match status" value="1"/>
</dbReference>
<dbReference type="InterPro" id="IPR055256">
    <property type="entry name" value="KH_1_KHDC4/BBP-like"/>
</dbReference>
<protein>
    <recommendedName>
        <fullName evidence="5">Branchpoint-bridging protein</fullName>
    </recommendedName>
</protein>
<comment type="caution">
    <text evidence="8">The sequence shown here is derived from an EMBL/GenBank/DDBJ whole genome shotgun (WGS) entry which is preliminary data.</text>
</comment>
<dbReference type="SMART" id="SM00322">
    <property type="entry name" value="KH"/>
    <property type="match status" value="1"/>
</dbReference>
<gene>
    <name evidence="8" type="primary">SF1</name>
    <name evidence="8" type="ORF">D7B24_007805</name>
</gene>
<evidence type="ECO:0000256" key="6">
    <source>
        <dbReference type="SAM" id="MobiDB-lite"/>
    </source>
</evidence>
<dbReference type="AlphaFoldDB" id="A0A3M9Y8C4"/>
<dbReference type="GO" id="GO:0005681">
    <property type="term" value="C:spliceosomal complex"/>
    <property type="evidence" value="ECO:0007669"/>
    <property type="project" value="UniProtKB-KW"/>
</dbReference>
<dbReference type="GO" id="GO:0003729">
    <property type="term" value="F:mRNA binding"/>
    <property type="evidence" value="ECO:0007669"/>
    <property type="project" value="TreeGrafter"/>
</dbReference>
<dbReference type="Gene3D" id="3.30.1370.10">
    <property type="entry name" value="K Homology domain, type 1"/>
    <property type="match status" value="1"/>
</dbReference>